<dbReference type="InterPro" id="IPR011324">
    <property type="entry name" value="Cytotoxic_necrot_fac-like_cat"/>
</dbReference>
<evidence type="ECO:0000256" key="3">
    <source>
        <dbReference type="ARBA" id="ARBA00022679"/>
    </source>
</evidence>
<comment type="catalytic activity">
    <reaction evidence="9">
        <text>S-methyl-5'-thioadenosine + phosphate = 5-(methylsulfanyl)-alpha-D-ribose 1-phosphate + adenine</text>
        <dbReference type="Rhea" id="RHEA:11852"/>
        <dbReference type="ChEBI" id="CHEBI:16708"/>
        <dbReference type="ChEBI" id="CHEBI:17509"/>
        <dbReference type="ChEBI" id="CHEBI:43474"/>
        <dbReference type="ChEBI" id="CHEBI:58533"/>
        <dbReference type="EC" id="2.4.2.28"/>
    </reaction>
    <physiologicalReaction direction="left-to-right" evidence="9">
        <dbReference type="Rhea" id="RHEA:11853"/>
    </physiologicalReaction>
</comment>
<comment type="catalytic activity">
    <reaction evidence="7">
        <text>adenosine + H2O + H(+) = inosine + NH4(+)</text>
        <dbReference type="Rhea" id="RHEA:24408"/>
        <dbReference type="ChEBI" id="CHEBI:15377"/>
        <dbReference type="ChEBI" id="CHEBI:15378"/>
        <dbReference type="ChEBI" id="CHEBI:16335"/>
        <dbReference type="ChEBI" id="CHEBI:17596"/>
        <dbReference type="ChEBI" id="CHEBI:28938"/>
        <dbReference type="EC" id="3.5.4.4"/>
    </reaction>
    <physiologicalReaction direction="left-to-right" evidence="7">
        <dbReference type="Rhea" id="RHEA:24409"/>
    </physiologicalReaction>
</comment>
<comment type="catalytic activity">
    <reaction evidence="1">
        <text>inosine + phosphate = alpha-D-ribose 1-phosphate + hypoxanthine</text>
        <dbReference type="Rhea" id="RHEA:27646"/>
        <dbReference type="ChEBI" id="CHEBI:17368"/>
        <dbReference type="ChEBI" id="CHEBI:17596"/>
        <dbReference type="ChEBI" id="CHEBI:43474"/>
        <dbReference type="ChEBI" id="CHEBI:57720"/>
        <dbReference type="EC" id="2.4.2.1"/>
    </reaction>
    <physiologicalReaction direction="left-to-right" evidence="1">
        <dbReference type="Rhea" id="RHEA:27647"/>
    </physiologicalReaction>
</comment>
<keyword evidence="4" id="KW-0479">Metal-binding</keyword>
<dbReference type="NCBIfam" id="TIGR00726">
    <property type="entry name" value="peptidoglycan editing factor PgeF"/>
    <property type="match status" value="1"/>
</dbReference>
<reference evidence="11 12" key="1">
    <citation type="submission" date="2020-04" db="EMBL/GenBank/DDBJ databases">
        <authorList>
            <person name="De Canck E."/>
        </authorList>
    </citation>
    <scope>NUCLEOTIDE SEQUENCE [LARGE SCALE GENOMIC DNA]</scope>
    <source>
        <strain evidence="11 12">LMG 3431</strain>
    </source>
</reference>
<protein>
    <recommendedName>
        <fullName evidence="10">Purine nucleoside phosphorylase</fullName>
    </recommendedName>
</protein>
<evidence type="ECO:0000313" key="12">
    <source>
        <dbReference type="Proteomes" id="UP000494108"/>
    </source>
</evidence>
<evidence type="ECO:0000256" key="8">
    <source>
        <dbReference type="ARBA" id="ARBA00048968"/>
    </source>
</evidence>
<evidence type="ECO:0000256" key="6">
    <source>
        <dbReference type="ARBA" id="ARBA00022833"/>
    </source>
</evidence>
<evidence type="ECO:0000256" key="4">
    <source>
        <dbReference type="ARBA" id="ARBA00022723"/>
    </source>
</evidence>
<dbReference type="AlphaFoldDB" id="A0A6S6ZGI1"/>
<dbReference type="InterPro" id="IPR003730">
    <property type="entry name" value="Cu_polyphenol_OxRdtase"/>
</dbReference>
<evidence type="ECO:0000256" key="9">
    <source>
        <dbReference type="ARBA" id="ARBA00049893"/>
    </source>
</evidence>
<dbReference type="GO" id="GO:0016491">
    <property type="term" value="F:oxidoreductase activity"/>
    <property type="evidence" value="ECO:0007669"/>
    <property type="project" value="UniProtKB-KW"/>
</dbReference>
<dbReference type="RefSeq" id="WP_175176320.1">
    <property type="nucleotide sequence ID" value="NZ_CADIJX010000005.1"/>
</dbReference>
<accession>A0A6S6ZGI1</accession>
<dbReference type="Proteomes" id="UP000494108">
    <property type="component" value="Unassembled WGS sequence"/>
</dbReference>
<keyword evidence="3" id="KW-0808">Transferase</keyword>
<proteinExistence type="inferred from homology"/>
<gene>
    <name evidence="11" type="primary">yfiH</name>
    <name evidence="11" type="ORF">LMG3431_03978</name>
</gene>
<keyword evidence="12" id="KW-1185">Reference proteome</keyword>
<evidence type="ECO:0000256" key="1">
    <source>
        <dbReference type="ARBA" id="ARBA00000553"/>
    </source>
</evidence>
<dbReference type="Pfam" id="PF02578">
    <property type="entry name" value="Cu-oxidase_4"/>
    <property type="match status" value="1"/>
</dbReference>
<sequence>MECVIASLPVVTGPGWASVNYFCTTRAGGVGVAPHDTLNLGRRAGDDPDTVTENRRRVRAAVPAEPLWLRQVHGSEVVDADAPDLPDEPAVDASVTAQPGRVLAIMVADCLPVVIADVDGRVLGAAHAGWRGLSSGVLEHTLAAMRAKAPAATHLRAWVGPGIGPQAFEVGQDVLDAFIQDDPATERYFTPRAGLSGKWLADLAGLADYRLRRAGVQEVSLSGMCTVSESDRFFSYRRDGETGRMALLAWLGPA</sequence>
<dbReference type="InterPro" id="IPR038371">
    <property type="entry name" value="Cu_polyphenol_OxRdtase_sf"/>
</dbReference>
<dbReference type="Gene3D" id="3.60.140.10">
    <property type="entry name" value="CNF1/YfiH-like putative cysteine hydrolases"/>
    <property type="match status" value="1"/>
</dbReference>
<keyword evidence="11" id="KW-0560">Oxidoreductase</keyword>
<keyword evidence="6" id="KW-0862">Zinc</keyword>
<evidence type="ECO:0000256" key="10">
    <source>
        <dbReference type="RuleBase" id="RU361274"/>
    </source>
</evidence>
<dbReference type="GO" id="GO:0005507">
    <property type="term" value="F:copper ion binding"/>
    <property type="evidence" value="ECO:0007669"/>
    <property type="project" value="TreeGrafter"/>
</dbReference>
<evidence type="ECO:0000313" key="11">
    <source>
        <dbReference type="EMBL" id="CAB3673550.1"/>
    </source>
</evidence>
<dbReference type="PANTHER" id="PTHR30616">
    <property type="entry name" value="UNCHARACTERIZED PROTEIN YFIH"/>
    <property type="match status" value="1"/>
</dbReference>
<evidence type="ECO:0000256" key="5">
    <source>
        <dbReference type="ARBA" id="ARBA00022801"/>
    </source>
</evidence>
<comment type="similarity">
    <text evidence="2 10">Belongs to the purine nucleoside phosphorylase YfiH/LACC1 family.</text>
</comment>
<dbReference type="GO" id="GO:0017061">
    <property type="term" value="F:S-methyl-5-thioadenosine phosphorylase activity"/>
    <property type="evidence" value="ECO:0007669"/>
    <property type="project" value="UniProtKB-EC"/>
</dbReference>
<name>A0A6S6ZGI1_9BURK</name>
<keyword evidence="5" id="KW-0378">Hydrolase</keyword>
<evidence type="ECO:0000256" key="7">
    <source>
        <dbReference type="ARBA" id="ARBA00047989"/>
    </source>
</evidence>
<dbReference type="PANTHER" id="PTHR30616:SF2">
    <property type="entry name" value="PURINE NUCLEOSIDE PHOSPHORYLASE LACC1"/>
    <property type="match status" value="1"/>
</dbReference>
<organism evidence="11 12">
    <name type="scientific">Achromobacter pestifer</name>
    <dbReference type="NCBI Taxonomy" id="1353889"/>
    <lineage>
        <taxon>Bacteria</taxon>
        <taxon>Pseudomonadati</taxon>
        <taxon>Pseudomonadota</taxon>
        <taxon>Betaproteobacteria</taxon>
        <taxon>Burkholderiales</taxon>
        <taxon>Alcaligenaceae</taxon>
        <taxon>Achromobacter</taxon>
    </lineage>
</organism>
<dbReference type="GO" id="GO:0016787">
    <property type="term" value="F:hydrolase activity"/>
    <property type="evidence" value="ECO:0007669"/>
    <property type="project" value="UniProtKB-KW"/>
</dbReference>
<dbReference type="EMBL" id="CADIJX010000005">
    <property type="protein sequence ID" value="CAB3673550.1"/>
    <property type="molecule type" value="Genomic_DNA"/>
</dbReference>
<evidence type="ECO:0000256" key="2">
    <source>
        <dbReference type="ARBA" id="ARBA00007353"/>
    </source>
</evidence>
<dbReference type="SUPFAM" id="SSF64438">
    <property type="entry name" value="CNF1/YfiH-like putative cysteine hydrolases"/>
    <property type="match status" value="1"/>
</dbReference>
<comment type="catalytic activity">
    <reaction evidence="8">
        <text>adenosine + phosphate = alpha-D-ribose 1-phosphate + adenine</text>
        <dbReference type="Rhea" id="RHEA:27642"/>
        <dbReference type="ChEBI" id="CHEBI:16335"/>
        <dbReference type="ChEBI" id="CHEBI:16708"/>
        <dbReference type="ChEBI" id="CHEBI:43474"/>
        <dbReference type="ChEBI" id="CHEBI:57720"/>
        <dbReference type="EC" id="2.4.2.1"/>
    </reaction>
    <physiologicalReaction direction="left-to-right" evidence="8">
        <dbReference type="Rhea" id="RHEA:27643"/>
    </physiologicalReaction>
</comment>
<dbReference type="CDD" id="cd16833">
    <property type="entry name" value="YfiH"/>
    <property type="match status" value="1"/>
</dbReference>